<evidence type="ECO:0000313" key="1">
    <source>
        <dbReference type="EMBL" id="TFK87914.1"/>
    </source>
</evidence>
<dbReference type="EMBL" id="ML211133">
    <property type="protein sequence ID" value="TFK87914.1"/>
    <property type="molecule type" value="Genomic_DNA"/>
</dbReference>
<organism evidence="1 2">
    <name type="scientific">Polyporus arcularius HHB13444</name>
    <dbReference type="NCBI Taxonomy" id="1314778"/>
    <lineage>
        <taxon>Eukaryota</taxon>
        <taxon>Fungi</taxon>
        <taxon>Dikarya</taxon>
        <taxon>Basidiomycota</taxon>
        <taxon>Agaricomycotina</taxon>
        <taxon>Agaricomycetes</taxon>
        <taxon>Polyporales</taxon>
        <taxon>Polyporaceae</taxon>
        <taxon>Polyporus</taxon>
    </lineage>
</organism>
<gene>
    <name evidence="1" type="ORF">K466DRAFT_615416</name>
</gene>
<dbReference type="STRING" id="1314778.A0A5C3PDU8"/>
<dbReference type="GO" id="GO:0009691">
    <property type="term" value="P:cytokinin biosynthetic process"/>
    <property type="evidence" value="ECO:0007669"/>
    <property type="project" value="InterPro"/>
</dbReference>
<evidence type="ECO:0000313" key="2">
    <source>
        <dbReference type="Proteomes" id="UP000308197"/>
    </source>
</evidence>
<proteinExistence type="predicted"/>
<dbReference type="GO" id="GO:0005829">
    <property type="term" value="C:cytosol"/>
    <property type="evidence" value="ECO:0007669"/>
    <property type="project" value="TreeGrafter"/>
</dbReference>
<keyword evidence="2" id="KW-1185">Reference proteome</keyword>
<dbReference type="InterPro" id="IPR031100">
    <property type="entry name" value="LOG_fam"/>
</dbReference>
<dbReference type="Pfam" id="PF03641">
    <property type="entry name" value="Lysine_decarbox"/>
    <property type="match status" value="1"/>
</dbReference>
<dbReference type="Proteomes" id="UP000308197">
    <property type="component" value="Unassembled WGS sequence"/>
</dbReference>
<dbReference type="PANTHER" id="PTHR31223:SF70">
    <property type="entry name" value="LOG FAMILY PROTEIN YJL055W"/>
    <property type="match status" value="1"/>
</dbReference>
<dbReference type="AlphaFoldDB" id="A0A5C3PDU8"/>
<protein>
    <recommendedName>
        <fullName evidence="3">Lysine decarboxylase</fullName>
    </recommendedName>
</protein>
<name>A0A5C3PDU8_9APHY</name>
<dbReference type="Gene3D" id="3.40.50.450">
    <property type="match status" value="1"/>
</dbReference>
<reference evidence="1 2" key="1">
    <citation type="journal article" date="2019" name="Nat. Ecol. Evol.">
        <title>Megaphylogeny resolves global patterns of mushroom evolution.</title>
        <authorList>
            <person name="Varga T."/>
            <person name="Krizsan K."/>
            <person name="Foldi C."/>
            <person name="Dima B."/>
            <person name="Sanchez-Garcia M."/>
            <person name="Sanchez-Ramirez S."/>
            <person name="Szollosi G.J."/>
            <person name="Szarkandi J.G."/>
            <person name="Papp V."/>
            <person name="Albert L."/>
            <person name="Andreopoulos W."/>
            <person name="Angelini C."/>
            <person name="Antonin V."/>
            <person name="Barry K.W."/>
            <person name="Bougher N.L."/>
            <person name="Buchanan P."/>
            <person name="Buyck B."/>
            <person name="Bense V."/>
            <person name="Catcheside P."/>
            <person name="Chovatia M."/>
            <person name="Cooper J."/>
            <person name="Damon W."/>
            <person name="Desjardin D."/>
            <person name="Finy P."/>
            <person name="Geml J."/>
            <person name="Haridas S."/>
            <person name="Hughes K."/>
            <person name="Justo A."/>
            <person name="Karasinski D."/>
            <person name="Kautmanova I."/>
            <person name="Kiss B."/>
            <person name="Kocsube S."/>
            <person name="Kotiranta H."/>
            <person name="LaButti K.M."/>
            <person name="Lechner B.E."/>
            <person name="Liimatainen K."/>
            <person name="Lipzen A."/>
            <person name="Lukacs Z."/>
            <person name="Mihaltcheva S."/>
            <person name="Morgado L.N."/>
            <person name="Niskanen T."/>
            <person name="Noordeloos M.E."/>
            <person name="Ohm R.A."/>
            <person name="Ortiz-Santana B."/>
            <person name="Ovrebo C."/>
            <person name="Racz N."/>
            <person name="Riley R."/>
            <person name="Savchenko A."/>
            <person name="Shiryaev A."/>
            <person name="Soop K."/>
            <person name="Spirin V."/>
            <person name="Szebenyi C."/>
            <person name="Tomsovsky M."/>
            <person name="Tulloss R.E."/>
            <person name="Uehling J."/>
            <person name="Grigoriev I.V."/>
            <person name="Vagvolgyi C."/>
            <person name="Papp T."/>
            <person name="Martin F.M."/>
            <person name="Miettinen O."/>
            <person name="Hibbett D.S."/>
            <person name="Nagy L.G."/>
        </authorList>
    </citation>
    <scope>NUCLEOTIDE SEQUENCE [LARGE SCALE GENOMIC DNA]</scope>
    <source>
        <strain evidence="1 2">HHB13444</strain>
    </source>
</reference>
<dbReference type="SUPFAM" id="SSF102405">
    <property type="entry name" value="MCP/YpsA-like"/>
    <property type="match status" value="1"/>
</dbReference>
<sequence length="239" mass="25592">MTAQQTQTRAVAVFCGSSTGNQPAFLNAAKSLGKAIAEAGRPLVYGGGSKGIMGAVSGAVLDAGGDVTGVVPYAMVAVGGEVDQTKGHHAPHILLKEKGREKVVVNSMHERKAEMARRSCGFIGLPGGYGTFEEVLEVVCWSQVGIHSKPVLVVNVLNYWNPLRELVRNGIENGFILAKNEALLRFVEGPADLAEHESFDWGKATMEALDKWQGAQASHFYDWTLRKDGKTEEDVLGAV</sequence>
<accession>A0A5C3PDU8</accession>
<dbReference type="InParanoid" id="A0A5C3PDU8"/>
<evidence type="ECO:0008006" key="3">
    <source>
        <dbReference type="Google" id="ProtNLM"/>
    </source>
</evidence>
<dbReference type="GO" id="GO:0016799">
    <property type="term" value="F:hydrolase activity, hydrolyzing N-glycosyl compounds"/>
    <property type="evidence" value="ECO:0007669"/>
    <property type="project" value="TreeGrafter"/>
</dbReference>
<dbReference type="PANTHER" id="PTHR31223">
    <property type="entry name" value="LOG FAMILY PROTEIN YJL055W"/>
    <property type="match status" value="1"/>
</dbReference>
<dbReference type="InterPro" id="IPR005269">
    <property type="entry name" value="LOG"/>
</dbReference>
<dbReference type="NCBIfam" id="TIGR00730">
    <property type="entry name" value="Rossman fold protein, TIGR00730 family"/>
    <property type="match status" value="1"/>
</dbReference>